<feature type="non-terminal residue" evidence="1">
    <location>
        <position position="1"/>
    </location>
</feature>
<sequence>CPILGVSRGRNSAPSLVSVGGGIVPHPWCQWGEESCPILGVSGGGIVPH</sequence>
<evidence type="ECO:0000313" key="1">
    <source>
        <dbReference type="EMBL" id="CAI9570643.1"/>
    </source>
</evidence>
<feature type="non-terminal residue" evidence="1">
    <location>
        <position position="49"/>
    </location>
</feature>
<reference evidence="1" key="1">
    <citation type="submission" date="2023-05" db="EMBL/GenBank/DDBJ databases">
        <authorList>
            <person name="Stuckert A."/>
        </authorList>
    </citation>
    <scope>NUCLEOTIDE SEQUENCE</scope>
</reference>
<evidence type="ECO:0000313" key="2">
    <source>
        <dbReference type="Proteomes" id="UP001162483"/>
    </source>
</evidence>
<keyword evidence="2" id="KW-1185">Reference proteome</keyword>
<name>A0ABN9DED8_9NEOB</name>
<comment type="caution">
    <text evidence="1">The sequence shown here is derived from an EMBL/GenBank/DDBJ whole genome shotgun (WGS) entry which is preliminary data.</text>
</comment>
<dbReference type="EMBL" id="CATNWA010014339">
    <property type="protein sequence ID" value="CAI9570643.1"/>
    <property type="molecule type" value="Genomic_DNA"/>
</dbReference>
<organism evidence="1 2">
    <name type="scientific">Staurois parvus</name>
    <dbReference type="NCBI Taxonomy" id="386267"/>
    <lineage>
        <taxon>Eukaryota</taxon>
        <taxon>Metazoa</taxon>
        <taxon>Chordata</taxon>
        <taxon>Craniata</taxon>
        <taxon>Vertebrata</taxon>
        <taxon>Euteleostomi</taxon>
        <taxon>Amphibia</taxon>
        <taxon>Batrachia</taxon>
        <taxon>Anura</taxon>
        <taxon>Neobatrachia</taxon>
        <taxon>Ranoidea</taxon>
        <taxon>Ranidae</taxon>
        <taxon>Staurois</taxon>
    </lineage>
</organism>
<protein>
    <submittedName>
        <fullName evidence="1">Uncharacterized protein</fullName>
    </submittedName>
</protein>
<proteinExistence type="predicted"/>
<dbReference type="Proteomes" id="UP001162483">
    <property type="component" value="Unassembled WGS sequence"/>
</dbReference>
<gene>
    <name evidence="1" type="ORF">SPARVUS_LOCUS7128594</name>
</gene>
<accession>A0ABN9DED8</accession>